<dbReference type="EMBL" id="JACHDN010000001">
    <property type="protein sequence ID" value="MBB5471502.1"/>
    <property type="molecule type" value="Genomic_DNA"/>
</dbReference>
<reference evidence="2 4" key="1">
    <citation type="submission" date="2019-07" db="EMBL/GenBank/DDBJ databases">
        <title>Whole genome shotgun sequence of Cellulomonas hominis NBRC 16055.</title>
        <authorList>
            <person name="Hosoyama A."/>
            <person name="Uohara A."/>
            <person name="Ohji S."/>
            <person name="Ichikawa N."/>
        </authorList>
    </citation>
    <scope>NUCLEOTIDE SEQUENCE [LARGE SCALE GENOMIC DNA]</scope>
    <source>
        <strain evidence="2 4">NBRC 16055</strain>
    </source>
</reference>
<reference evidence="3 5" key="2">
    <citation type="submission" date="2020-08" db="EMBL/GenBank/DDBJ databases">
        <title>Sequencing the genomes of 1000 actinobacteria strains.</title>
        <authorList>
            <person name="Klenk H.-P."/>
        </authorList>
    </citation>
    <scope>NUCLEOTIDE SEQUENCE [LARGE SCALE GENOMIC DNA]</scope>
    <source>
        <strain evidence="3 5">DSM 9581</strain>
    </source>
</reference>
<sequence length="222" mass="22443">MSAAAPARPLVALAAGAGVATELVRALVEDPGDAGTTGERVVRLLSYFTIQSNVLVLVASALLAGRPARAGRVVAVLHLDALLCIAVTGVVYHAVLAGAGLPLTPSGAVANLLLHTVAPVGAWLAWLLVGPRPRFGGATVGWAVVFPLTWIAYTFLHGAASGWYPYPFLDVGAIGYGAAALNTAVVAAGFLVLAALVRLLERVLPGTPRVPSAAPGPEAPAV</sequence>
<dbReference type="RefSeq" id="WP_246803021.1">
    <property type="nucleotide sequence ID" value="NZ_BJVQ01000017.1"/>
</dbReference>
<protein>
    <recommendedName>
        <fullName evidence="6">Integral membrane protein</fullName>
    </recommendedName>
</protein>
<feature type="transmembrane region" description="Helical" evidence="1">
    <location>
        <begin position="42"/>
        <end position="64"/>
    </location>
</feature>
<feature type="transmembrane region" description="Helical" evidence="1">
    <location>
        <begin position="76"/>
        <end position="96"/>
    </location>
</feature>
<name>A0A511FB53_9CELL</name>
<feature type="transmembrane region" description="Helical" evidence="1">
    <location>
        <begin position="176"/>
        <end position="200"/>
    </location>
</feature>
<comment type="caution">
    <text evidence="2">The sequence shown here is derived from an EMBL/GenBank/DDBJ whole genome shotgun (WGS) entry which is preliminary data.</text>
</comment>
<feature type="transmembrane region" description="Helical" evidence="1">
    <location>
        <begin position="135"/>
        <end position="156"/>
    </location>
</feature>
<evidence type="ECO:0000313" key="5">
    <source>
        <dbReference type="Proteomes" id="UP000564629"/>
    </source>
</evidence>
<feature type="transmembrane region" description="Helical" evidence="1">
    <location>
        <begin position="108"/>
        <end position="128"/>
    </location>
</feature>
<evidence type="ECO:0000313" key="3">
    <source>
        <dbReference type="EMBL" id="MBB5471502.1"/>
    </source>
</evidence>
<proteinExistence type="predicted"/>
<keyword evidence="1" id="KW-1133">Transmembrane helix</keyword>
<gene>
    <name evidence="2" type="ORF">CHO01_16150</name>
    <name evidence="3" type="ORF">HNR08_000238</name>
</gene>
<evidence type="ECO:0008006" key="6">
    <source>
        <dbReference type="Google" id="ProtNLM"/>
    </source>
</evidence>
<dbReference type="Proteomes" id="UP000564629">
    <property type="component" value="Unassembled WGS sequence"/>
</dbReference>
<evidence type="ECO:0000313" key="2">
    <source>
        <dbReference type="EMBL" id="GEL46499.1"/>
    </source>
</evidence>
<evidence type="ECO:0000313" key="4">
    <source>
        <dbReference type="Proteomes" id="UP000321723"/>
    </source>
</evidence>
<dbReference type="AlphaFoldDB" id="A0A511FB53"/>
<keyword evidence="4" id="KW-1185">Reference proteome</keyword>
<evidence type="ECO:0000256" key="1">
    <source>
        <dbReference type="SAM" id="Phobius"/>
    </source>
</evidence>
<accession>A0A511FB53</accession>
<dbReference type="NCBIfam" id="NF038065">
    <property type="entry name" value="Pr6Pr"/>
    <property type="match status" value="1"/>
</dbReference>
<keyword evidence="1" id="KW-0472">Membrane</keyword>
<dbReference type="InterPro" id="IPR049713">
    <property type="entry name" value="Pr6Pr-like"/>
</dbReference>
<dbReference type="EMBL" id="BJVQ01000017">
    <property type="protein sequence ID" value="GEL46499.1"/>
    <property type="molecule type" value="Genomic_DNA"/>
</dbReference>
<organism evidence="2 4">
    <name type="scientific">Cellulomonas hominis</name>
    <dbReference type="NCBI Taxonomy" id="156981"/>
    <lineage>
        <taxon>Bacteria</taxon>
        <taxon>Bacillati</taxon>
        <taxon>Actinomycetota</taxon>
        <taxon>Actinomycetes</taxon>
        <taxon>Micrococcales</taxon>
        <taxon>Cellulomonadaceae</taxon>
        <taxon>Cellulomonas</taxon>
    </lineage>
</organism>
<dbReference type="Proteomes" id="UP000321723">
    <property type="component" value="Unassembled WGS sequence"/>
</dbReference>
<keyword evidence="1" id="KW-0812">Transmembrane</keyword>